<feature type="region of interest" description="Disordered" evidence="1">
    <location>
        <begin position="231"/>
        <end position="254"/>
    </location>
</feature>
<keyword evidence="3" id="KW-1185">Reference proteome</keyword>
<dbReference type="OrthoDB" id="40334at2759"/>
<dbReference type="InParanoid" id="A0A2T2ZSM1"/>
<evidence type="ECO:0000313" key="2">
    <source>
        <dbReference type="EMBL" id="PSR75249.1"/>
    </source>
</evidence>
<name>A0A2T2ZSM1_9PEZI</name>
<dbReference type="PANTHER" id="PTHR42336">
    <property type="entry name" value="THIOREDOXIN DOMAIN-CONTAINING PROTEIN-RELATED"/>
    <property type="match status" value="1"/>
</dbReference>
<evidence type="ECO:0008006" key="4">
    <source>
        <dbReference type="Google" id="ProtNLM"/>
    </source>
</evidence>
<dbReference type="Proteomes" id="UP000241462">
    <property type="component" value="Unassembled WGS sequence"/>
</dbReference>
<organism evidence="2 3">
    <name type="scientific">Coniella lustricola</name>
    <dbReference type="NCBI Taxonomy" id="2025994"/>
    <lineage>
        <taxon>Eukaryota</taxon>
        <taxon>Fungi</taxon>
        <taxon>Dikarya</taxon>
        <taxon>Ascomycota</taxon>
        <taxon>Pezizomycotina</taxon>
        <taxon>Sordariomycetes</taxon>
        <taxon>Sordariomycetidae</taxon>
        <taxon>Diaporthales</taxon>
        <taxon>Schizoparmaceae</taxon>
        <taxon>Coniella</taxon>
    </lineage>
</organism>
<feature type="region of interest" description="Disordered" evidence="1">
    <location>
        <begin position="27"/>
        <end position="64"/>
    </location>
</feature>
<sequence>MFNSFGAKLAMKKLGIPKDALSFLNAPASAEPKPTTKKANTASQFDRDDNDNDSTTTTSSLATTPWPTKWMTVKNLPLTVQPWLSTAPPPVPVAAQCPAVGDPAPLDRDAKLVVGKGRKVVVVFLRCVGCAFAQRTFLALRALSAKSNHTQITCIAISHASAAATAKWLDLIGGAWNVQVLIDDDRAIYAAWGLGLSSVWYYFNPATQTAAWKADKGGWLGARVAGSIARTGDVRGTGPAPAPAPGRPAMAGSAGAQKQQEGGQVVQAGGETPVMGNKWQQGGAFAIDERGVVVWGGKAKSADEMMDLEAGFAALFGNGARVGGQV</sequence>
<dbReference type="InterPro" id="IPR032801">
    <property type="entry name" value="PXL2A/B/C"/>
</dbReference>
<dbReference type="SUPFAM" id="SSF52833">
    <property type="entry name" value="Thioredoxin-like"/>
    <property type="match status" value="1"/>
</dbReference>
<proteinExistence type="predicted"/>
<dbReference type="InterPro" id="IPR036249">
    <property type="entry name" value="Thioredoxin-like_sf"/>
</dbReference>
<protein>
    <recommendedName>
        <fullName evidence="4">AhpC/TSA antioxidant enzyme-domain-containing protein</fullName>
    </recommendedName>
</protein>
<gene>
    <name evidence="2" type="ORF">BD289DRAFT_379466</name>
</gene>
<dbReference type="EMBL" id="KZ678781">
    <property type="protein sequence ID" value="PSR75249.1"/>
    <property type="molecule type" value="Genomic_DNA"/>
</dbReference>
<dbReference type="PANTHER" id="PTHR42336:SF1">
    <property type="entry name" value="ALKYL HYDROPEROXIDE REDUCTASE SUBUNIT C_ THIOL SPECIFIC ANTIOXIDANT DOMAIN-CONTAINING PROTEIN"/>
    <property type="match status" value="1"/>
</dbReference>
<dbReference type="Pfam" id="PF13911">
    <property type="entry name" value="AhpC-TSA_2"/>
    <property type="match status" value="1"/>
</dbReference>
<dbReference type="AlphaFoldDB" id="A0A2T2ZSM1"/>
<evidence type="ECO:0000256" key="1">
    <source>
        <dbReference type="SAM" id="MobiDB-lite"/>
    </source>
</evidence>
<accession>A0A2T2ZSM1</accession>
<reference evidence="2 3" key="1">
    <citation type="journal article" date="2018" name="Mycol. Prog.">
        <title>Coniella lustricola, a new species from submerged detritus.</title>
        <authorList>
            <person name="Raudabaugh D.B."/>
            <person name="Iturriaga T."/>
            <person name="Carver A."/>
            <person name="Mondo S."/>
            <person name="Pangilinan J."/>
            <person name="Lipzen A."/>
            <person name="He G."/>
            <person name="Amirebrahimi M."/>
            <person name="Grigoriev I.V."/>
            <person name="Miller A.N."/>
        </authorList>
    </citation>
    <scope>NUCLEOTIDE SEQUENCE [LARGE SCALE GENOMIC DNA]</scope>
    <source>
        <strain evidence="2 3">B22-T-1</strain>
    </source>
</reference>
<dbReference type="Gene3D" id="3.40.30.10">
    <property type="entry name" value="Glutaredoxin"/>
    <property type="match status" value="1"/>
</dbReference>
<evidence type="ECO:0000313" key="3">
    <source>
        <dbReference type="Proteomes" id="UP000241462"/>
    </source>
</evidence>